<evidence type="ECO:0000313" key="1">
    <source>
        <dbReference type="EMBL" id="KAJ8119601.1"/>
    </source>
</evidence>
<evidence type="ECO:0000313" key="2">
    <source>
        <dbReference type="Proteomes" id="UP001153332"/>
    </source>
</evidence>
<reference evidence="1" key="1">
    <citation type="submission" date="2022-12" db="EMBL/GenBank/DDBJ databases">
        <title>Genome Sequence of Lasiodiplodia mahajangana.</title>
        <authorList>
            <person name="Buettner E."/>
        </authorList>
    </citation>
    <scope>NUCLEOTIDE SEQUENCE</scope>
    <source>
        <strain evidence="1">VT137</strain>
    </source>
</reference>
<comment type="caution">
    <text evidence="1">The sequence shown here is derived from an EMBL/GenBank/DDBJ whole genome shotgun (WGS) entry which is preliminary data.</text>
</comment>
<sequence length="76" mass="8322">MVTNTHHVTGKREDESHNTIPFARSSAGGISFKQLHSNSVVQYTEKPNMSAPRAYLAPAHEIFAKTANSRPVITTS</sequence>
<organism evidence="1 2">
    <name type="scientific">Lasiodiplodia mahajangana</name>
    <dbReference type="NCBI Taxonomy" id="1108764"/>
    <lineage>
        <taxon>Eukaryota</taxon>
        <taxon>Fungi</taxon>
        <taxon>Dikarya</taxon>
        <taxon>Ascomycota</taxon>
        <taxon>Pezizomycotina</taxon>
        <taxon>Dothideomycetes</taxon>
        <taxon>Dothideomycetes incertae sedis</taxon>
        <taxon>Botryosphaeriales</taxon>
        <taxon>Botryosphaeriaceae</taxon>
        <taxon>Lasiodiplodia</taxon>
    </lineage>
</organism>
<dbReference type="EMBL" id="JAPUUL010004357">
    <property type="protein sequence ID" value="KAJ8119601.1"/>
    <property type="molecule type" value="Genomic_DNA"/>
</dbReference>
<dbReference type="Proteomes" id="UP001153332">
    <property type="component" value="Unassembled WGS sequence"/>
</dbReference>
<protein>
    <submittedName>
        <fullName evidence="1">Uncharacterized protein</fullName>
    </submittedName>
</protein>
<gene>
    <name evidence="1" type="ORF">O1611_g10573</name>
</gene>
<proteinExistence type="predicted"/>
<keyword evidence="2" id="KW-1185">Reference proteome</keyword>
<name>A0ACC2IWK2_9PEZI</name>
<accession>A0ACC2IWK2</accession>